<dbReference type="Pfam" id="PF13546">
    <property type="entry name" value="DDE_5"/>
    <property type="match status" value="1"/>
</dbReference>
<proteinExistence type="predicted"/>
<dbReference type="OrthoDB" id="4954307at2"/>
<dbReference type="Proteomes" id="UP000247832">
    <property type="component" value="Unassembled WGS sequence"/>
</dbReference>
<comment type="caution">
    <text evidence="2">The sequence shown here is derived from an EMBL/GenBank/DDBJ whole genome shotgun (WGS) entry which is preliminary data.</text>
</comment>
<name>A0A2V5L3S4_9MICC</name>
<protein>
    <recommendedName>
        <fullName evidence="1">Transposase IS701-like DDE domain-containing protein</fullName>
    </recommendedName>
</protein>
<feature type="domain" description="Transposase IS701-like DDE" evidence="1">
    <location>
        <begin position="39"/>
        <end position="105"/>
    </location>
</feature>
<evidence type="ECO:0000313" key="2">
    <source>
        <dbReference type="EMBL" id="PYI64774.1"/>
    </source>
</evidence>
<reference evidence="2 3" key="1">
    <citation type="submission" date="2018-05" db="EMBL/GenBank/DDBJ databases">
        <title>Genetic diversity of glacier-inhabiting Cryobacterium bacteria in China and description of Cryobacterium mengkeensis sp. nov. and Arthrobacter glacialis sp. nov.</title>
        <authorList>
            <person name="Liu Q."/>
            <person name="Xin Y.-H."/>
        </authorList>
    </citation>
    <scope>NUCLEOTIDE SEQUENCE [LARGE SCALE GENOMIC DNA]</scope>
    <source>
        <strain evidence="2 3">LI2</strain>
    </source>
</reference>
<dbReference type="EMBL" id="QJVD01000039">
    <property type="protein sequence ID" value="PYI64774.1"/>
    <property type="molecule type" value="Genomic_DNA"/>
</dbReference>
<dbReference type="AlphaFoldDB" id="A0A2V5L3S4"/>
<sequence length="137" mass="14606">MTSLRGELAAQAIHGFLDLGGGTGAVADRGTGHRHDCREAWVVDDTGLDKEGTVSPGLERQDSGTPGKIGNFQIAVSLQAATDDASCPLNLLLYRTEAWDDTCAGNNGDSAVTTERRVLRDSRRWCATAPSGPKHWK</sequence>
<keyword evidence="3" id="KW-1185">Reference proteome</keyword>
<accession>A0A2V5L3S4</accession>
<evidence type="ECO:0000259" key="1">
    <source>
        <dbReference type="Pfam" id="PF13546"/>
    </source>
</evidence>
<organism evidence="2 3">
    <name type="scientific">Arthrobacter livingstonensis</name>
    <dbReference type="NCBI Taxonomy" id="670078"/>
    <lineage>
        <taxon>Bacteria</taxon>
        <taxon>Bacillati</taxon>
        <taxon>Actinomycetota</taxon>
        <taxon>Actinomycetes</taxon>
        <taxon>Micrococcales</taxon>
        <taxon>Micrococcaceae</taxon>
        <taxon>Arthrobacter</taxon>
    </lineage>
</organism>
<gene>
    <name evidence="2" type="ORF">CVV68_20950</name>
</gene>
<dbReference type="InterPro" id="IPR038721">
    <property type="entry name" value="IS701-like_DDE_dom"/>
</dbReference>
<evidence type="ECO:0000313" key="3">
    <source>
        <dbReference type="Proteomes" id="UP000247832"/>
    </source>
</evidence>